<evidence type="ECO:0000313" key="3">
    <source>
        <dbReference type="Proteomes" id="UP001365542"/>
    </source>
</evidence>
<dbReference type="EMBL" id="JAVHJO010000018">
    <property type="protein sequence ID" value="KAK6524182.1"/>
    <property type="molecule type" value="Genomic_DNA"/>
</dbReference>
<feature type="chain" id="PRO_5043698752" evidence="1">
    <location>
        <begin position="23"/>
        <end position="173"/>
    </location>
</feature>
<proteinExistence type="predicted"/>
<keyword evidence="1" id="KW-0732">Signal</keyword>
<sequence length="173" mass="19010">MQFFSKSIILALVGSLVSTTFAAPAPEPDAATSTHPVPTAATVKHKFETFKTDASRAKPKNLLKRTDTACWDTDTFETSDYWAMENSWWSHTDWIYLPAETCHAWTWGSMKICVNNAYLTQNTHVYLRDIGDAMAAVGNCCLTDLCSGGISSIHGDSGLLVDVYSIASWKSCT</sequence>
<accession>A0AAV9WUL5</accession>
<comment type="caution">
    <text evidence="2">The sequence shown here is derived from an EMBL/GenBank/DDBJ whole genome shotgun (WGS) entry which is preliminary data.</text>
</comment>
<feature type="signal peptide" evidence="1">
    <location>
        <begin position="1"/>
        <end position="22"/>
    </location>
</feature>
<gene>
    <name evidence="2" type="ORF">TWF694_005842</name>
</gene>
<dbReference type="AlphaFoldDB" id="A0AAV9WUL5"/>
<evidence type="ECO:0000313" key="2">
    <source>
        <dbReference type="EMBL" id="KAK6524182.1"/>
    </source>
</evidence>
<keyword evidence="3" id="KW-1185">Reference proteome</keyword>
<name>A0AAV9WUL5_9PEZI</name>
<dbReference type="Proteomes" id="UP001365542">
    <property type="component" value="Unassembled WGS sequence"/>
</dbReference>
<protein>
    <submittedName>
        <fullName evidence="2">Uncharacterized protein</fullName>
    </submittedName>
</protein>
<evidence type="ECO:0000256" key="1">
    <source>
        <dbReference type="SAM" id="SignalP"/>
    </source>
</evidence>
<reference evidence="2 3" key="1">
    <citation type="submission" date="2019-10" db="EMBL/GenBank/DDBJ databases">
        <authorList>
            <person name="Palmer J.M."/>
        </authorList>
    </citation>
    <scope>NUCLEOTIDE SEQUENCE [LARGE SCALE GENOMIC DNA]</scope>
    <source>
        <strain evidence="2 3">TWF694</strain>
    </source>
</reference>
<organism evidence="2 3">
    <name type="scientific">Orbilia ellipsospora</name>
    <dbReference type="NCBI Taxonomy" id="2528407"/>
    <lineage>
        <taxon>Eukaryota</taxon>
        <taxon>Fungi</taxon>
        <taxon>Dikarya</taxon>
        <taxon>Ascomycota</taxon>
        <taxon>Pezizomycotina</taxon>
        <taxon>Orbiliomycetes</taxon>
        <taxon>Orbiliales</taxon>
        <taxon>Orbiliaceae</taxon>
        <taxon>Orbilia</taxon>
    </lineage>
</organism>